<dbReference type="AlphaFoldDB" id="A0A371FF18"/>
<dbReference type="EMBL" id="QJKJ01009411">
    <property type="protein sequence ID" value="RDX76703.1"/>
    <property type="molecule type" value="Genomic_DNA"/>
</dbReference>
<evidence type="ECO:0000256" key="1">
    <source>
        <dbReference type="SAM" id="SignalP"/>
    </source>
</evidence>
<protein>
    <submittedName>
        <fullName evidence="2">Uncharacterized protein</fullName>
    </submittedName>
</protein>
<feature type="chain" id="PRO_5016770629" evidence="1">
    <location>
        <begin position="28"/>
        <end position="64"/>
    </location>
</feature>
<organism evidence="2 3">
    <name type="scientific">Mucuna pruriens</name>
    <name type="common">Velvet bean</name>
    <name type="synonym">Dolichos pruriens</name>
    <dbReference type="NCBI Taxonomy" id="157652"/>
    <lineage>
        <taxon>Eukaryota</taxon>
        <taxon>Viridiplantae</taxon>
        <taxon>Streptophyta</taxon>
        <taxon>Embryophyta</taxon>
        <taxon>Tracheophyta</taxon>
        <taxon>Spermatophyta</taxon>
        <taxon>Magnoliopsida</taxon>
        <taxon>eudicotyledons</taxon>
        <taxon>Gunneridae</taxon>
        <taxon>Pentapetalae</taxon>
        <taxon>rosids</taxon>
        <taxon>fabids</taxon>
        <taxon>Fabales</taxon>
        <taxon>Fabaceae</taxon>
        <taxon>Papilionoideae</taxon>
        <taxon>50 kb inversion clade</taxon>
        <taxon>NPAAA clade</taxon>
        <taxon>indigoferoid/millettioid clade</taxon>
        <taxon>Phaseoleae</taxon>
        <taxon>Mucuna</taxon>
    </lineage>
</organism>
<reference evidence="2" key="1">
    <citation type="submission" date="2018-05" db="EMBL/GenBank/DDBJ databases">
        <title>Draft genome of Mucuna pruriens seed.</title>
        <authorList>
            <person name="Nnadi N.E."/>
            <person name="Vos R."/>
            <person name="Hasami M.H."/>
            <person name="Devisetty U.K."/>
            <person name="Aguiy J.C."/>
        </authorList>
    </citation>
    <scope>NUCLEOTIDE SEQUENCE [LARGE SCALE GENOMIC DNA]</scope>
    <source>
        <strain evidence="2">JCA_2017</strain>
    </source>
</reference>
<sequence length="64" mass="6829">MGGALGSPVRKLLAVVVPLTILAVVVGQQSPDFGIWIERVTGCILEESIESRLCYGSCNLMKLP</sequence>
<evidence type="ECO:0000313" key="2">
    <source>
        <dbReference type="EMBL" id="RDX76703.1"/>
    </source>
</evidence>
<proteinExistence type="predicted"/>
<feature type="signal peptide" evidence="1">
    <location>
        <begin position="1"/>
        <end position="27"/>
    </location>
</feature>
<name>A0A371FF18_MUCPR</name>
<gene>
    <name evidence="2" type="ORF">CR513_43286</name>
</gene>
<dbReference type="Proteomes" id="UP000257109">
    <property type="component" value="Unassembled WGS sequence"/>
</dbReference>
<keyword evidence="3" id="KW-1185">Reference proteome</keyword>
<evidence type="ECO:0000313" key="3">
    <source>
        <dbReference type="Proteomes" id="UP000257109"/>
    </source>
</evidence>
<feature type="non-terminal residue" evidence="2">
    <location>
        <position position="1"/>
    </location>
</feature>
<keyword evidence="1" id="KW-0732">Signal</keyword>
<accession>A0A371FF18</accession>
<comment type="caution">
    <text evidence="2">The sequence shown here is derived from an EMBL/GenBank/DDBJ whole genome shotgun (WGS) entry which is preliminary data.</text>
</comment>